<reference evidence="1 2" key="1">
    <citation type="submission" date="2018-06" db="EMBL/GenBank/DDBJ databases">
        <title>A transcriptomic atlas of mushroom development highlights an independent origin of complex multicellularity.</title>
        <authorList>
            <consortium name="DOE Joint Genome Institute"/>
            <person name="Krizsan K."/>
            <person name="Almasi E."/>
            <person name="Merenyi Z."/>
            <person name="Sahu N."/>
            <person name="Viragh M."/>
            <person name="Koszo T."/>
            <person name="Mondo S."/>
            <person name="Kiss B."/>
            <person name="Balint B."/>
            <person name="Kues U."/>
            <person name="Barry K."/>
            <person name="Hegedus J.C."/>
            <person name="Henrissat B."/>
            <person name="Johnson J."/>
            <person name="Lipzen A."/>
            <person name="Ohm R."/>
            <person name="Nagy I."/>
            <person name="Pangilinan J."/>
            <person name="Yan J."/>
            <person name="Xiong Y."/>
            <person name="Grigoriev I.V."/>
            <person name="Hibbett D.S."/>
            <person name="Nagy L.G."/>
        </authorList>
    </citation>
    <scope>NUCLEOTIDE SEQUENCE [LARGE SCALE GENOMIC DNA]</scope>
    <source>
        <strain evidence="1 2">SZMC22713</strain>
    </source>
</reference>
<organism evidence="1 2">
    <name type="scientific">Rickenella mellea</name>
    <dbReference type="NCBI Taxonomy" id="50990"/>
    <lineage>
        <taxon>Eukaryota</taxon>
        <taxon>Fungi</taxon>
        <taxon>Dikarya</taxon>
        <taxon>Basidiomycota</taxon>
        <taxon>Agaricomycotina</taxon>
        <taxon>Agaricomycetes</taxon>
        <taxon>Hymenochaetales</taxon>
        <taxon>Rickenellaceae</taxon>
        <taxon>Rickenella</taxon>
    </lineage>
</organism>
<dbReference type="Proteomes" id="UP000294933">
    <property type="component" value="Unassembled WGS sequence"/>
</dbReference>
<keyword evidence="2" id="KW-1185">Reference proteome</keyword>
<evidence type="ECO:0000313" key="1">
    <source>
        <dbReference type="EMBL" id="TDL26473.1"/>
    </source>
</evidence>
<evidence type="ECO:0000313" key="2">
    <source>
        <dbReference type="Proteomes" id="UP000294933"/>
    </source>
</evidence>
<protein>
    <submittedName>
        <fullName evidence="1">Uncharacterized protein</fullName>
    </submittedName>
</protein>
<dbReference type="VEuPathDB" id="FungiDB:BD410DRAFT_800323"/>
<gene>
    <name evidence="1" type="ORF">BD410DRAFT_800323</name>
</gene>
<sequence>MVSVLITTICTCTITTSKFPFLAVVRSRRPRLGSCGCRGLSYVRSVGNDTVVLKNGIPVDSGDVHARRGEHRNPHKSTIWTNSDTLSRWWTTDAFHTECAKNKNGTQQRKMGVIHRGPPGIRDSYDTYLVHATRKANALCRVMVPMVLCIVKASRFMRYRGEGSGRLHMTCLPYLPVPTRWSIVNPLFGS</sequence>
<name>A0A4Y7QFN0_9AGAM</name>
<dbReference type="EMBL" id="ML170161">
    <property type="protein sequence ID" value="TDL26473.1"/>
    <property type="molecule type" value="Genomic_DNA"/>
</dbReference>
<proteinExistence type="predicted"/>
<accession>A0A4Y7QFN0</accession>
<dbReference type="AlphaFoldDB" id="A0A4Y7QFN0"/>